<keyword evidence="3" id="KW-0597">Phosphoprotein</keyword>
<keyword evidence="9" id="KW-0812">Transmembrane</keyword>
<accession>A0A0D0PYV4</accession>
<keyword evidence="4" id="KW-0808">Transferase</keyword>
<organism evidence="11 12">
    <name type="scientific">Kitasatospora griseola</name>
    <name type="common">Streptomyces griseolosporeus</name>
    <dbReference type="NCBI Taxonomy" id="2064"/>
    <lineage>
        <taxon>Bacteria</taxon>
        <taxon>Bacillati</taxon>
        <taxon>Actinomycetota</taxon>
        <taxon>Actinomycetes</taxon>
        <taxon>Kitasatosporales</taxon>
        <taxon>Streptomycetaceae</taxon>
        <taxon>Kitasatospora</taxon>
    </lineage>
</organism>
<dbReference type="AlphaFoldDB" id="A0A0D0PYV4"/>
<gene>
    <name evidence="11" type="ORF">TR51_16790</name>
</gene>
<evidence type="ECO:0000256" key="7">
    <source>
        <dbReference type="ARBA" id="ARBA00022840"/>
    </source>
</evidence>
<keyword evidence="8" id="KW-0902">Two-component regulatory system</keyword>
<protein>
    <recommendedName>
        <fullName evidence="2">histidine kinase</fullName>
        <ecNumber evidence="2">2.7.13.3</ecNumber>
    </recommendedName>
</protein>
<dbReference type="CDD" id="cd16917">
    <property type="entry name" value="HATPase_UhpB-NarQ-NarX-like"/>
    <property type="match status" value="1"/>
</dbReference>
<dbReference type="InterPro" id="IPR003594">
    <property type="entry name" value="HATPase_dom"/>
</dbReference>
<feature type="transmembrane region" description="Helical" evidence="9">
    <location>
        <begin position="105"/>
        <end position="124"/>
    </location>
</feature>
<keyword evidence="5" id="KW-0547">Nucleotide-binding</keyword>
<evidence type="ECO:0000256" key="1">
    <source>
        <dbReference type="ARBA" id="ARBA00000085"/>
    </source>
</evidence>
<sequence>MNQEPRPPLTGRLRTAHWIALDVALALVLGAVTWQRVLNYAADYRPHGRELPEPATWQVAVVLACVVALGAALAVRRVRLPLAVGLVLAAWAAIVAAAGELMIANIVGLQVVLTGAAVVFLVAATRSTRDGLAVLCLALAATQSTWFGSYELWHNWLVAALAHLAAWALGAAVGRHRAHDAALRRHQADAVRAELTAERIRLARELHDVIAHSMSVVNVQAGYGQFVIDSDPQGAKTALAAIRSTSRDALREMRGLLGVLRDGGPPDTASLLPAPTLADLDRLVAAAADAGVRVDLTITGARRELSPALELTAYRIVQEALTNVVKHAATDTARVRIEYRPDALLLEVGDRGRGAQPAEVEAADGHGLAGMRERVGLYGGTLEAGPRTPRGFRVRALLPTGGER</sequence>
<evidence type="ECO:0000256" key="3">
    <source>
        <dbReference type="ARBA" id="ARBA00022553"/>
    </source>
</evidence>
<dbReference type="Gene3D" id="3.30.565.10">
    <property type="entry name" value="Histidine kinase-like ATPase, C-terminal domain"/>
    <property type="match status" value="1"/>
</dbReference>
<feature type="transmembrane region" description="Helical" evidence="9">
    <location>
        <begin position="55"/>
        <end position="75"/>
    </location>
</feature>
<dbReference type="EMBL" id="JXZB01000002">
    <property type="protein sequence ID" value="KIQ65517.1"/>
    <property type="molecule type" value="Genomic_DNA"/>
</dbReference>
<comment type="caution">
    <text evidence="11">The sequence shown here is derived from an EMBL/GenBank/DDBJ whole genome shotgun (WGS) entry which is preliminary data.</text>
</comment>
<keyword evidence="12" id="KW-1185">Reference proteome</keyword>
<dbReference type="Pfam" id="PF07730">
    <property type="entry name" value="HisKA_3"/>
    <property type="match status" value="1"/>
</dbReference>
<dbReference type="RefSeq" id="WP_043911796.1">
    <property type="nucleotide sequence ID" value="NZ_JXZB01000002.1"/>
</dbReference>
<dbReference type="PROSITE" id="PS50109">
    <property type="entry name" value="HIS_KIN"/>
    <property type="match status" value="1"/>
</dbReference>
<dbReference type="SUPFAM" id="SSF55874">
    <property type="entry name" value="ATPase domain of HSP90 chaperone/DNA topoisomerase II/histidine kinase"/>
    <property type="match status" value="1"/>
</dbReference>
<evidence type="ECO:0000256" key="8">
    <source>
        <dbReference type="ARBA" id="ARBA00023012"/>
    </source>
</evidence>
<evidence type="ECO:0000256" key="6">
    <source>
        <dbReference type="ARBA" id="ARBA00022777"/>
    </source>
</evidence>
<evidence type="ECO:0000256" key="2">
    <source>
        <dbReference type="ARBA" id="ARBA00012438"/>
    </source>
</evidence>
<dbReference type="Pfam" id="PF02518">
    <property type="entry name" value="HATPase_c"/>
    <property type="match status" value="1"/>
</dbReference>
<dbReference type="InterPro" id="IPR005467">
    <property type="entry name" value="His_kinase_dom"/>
</dbReference>
<dbReference type="OrthoDB" id="227596at2"/>
<evidence type="ECO:0000256" key="9">
    <source>
        <dbReference type="SAM" id="Phobius"/>
    </source>
</evidence>
<evidence type="ECO:0000313" key="12">
    <source>
        <dbReference type="Proteomes" id="UP000032066"/>
    </source>
</evidence>
<keyword evidence="6" id="KW-0418">Kinase</keyword>
<feature type="transmembrane region" description="Helical" evidence="9">
    <location>
        <begin position="16"/>
        <end position="35"/>
    </location>
</feature>
<feature type="domain" description="Histidine kinase" evidence="10">
    <location>
        <begin position="315"/>
        <end position="402"/>
    </location>
</feature>
<evidence type="ECO:0000313" key="11">
    <source>
        <dbReference type="EMBL" id="KIQ65517.1"/>
    </source>
</evidence>
<dbReference type="InterPro" id="IPR011712">
    <property type="entry name" value="Sig_transdc_His_kin_sub3_dim/P"/>
</dbReference>
<dbReference type="Proteomes" id="UP000032066">
    <property type="component" value="Unassembled WGS sequence"/>
</dbReference>
<evidence type="ECO:0000259" key="10">
    <source>
        <dbReference type="PROSITE" id="PS50109"/>
    </source>
</evidence>
<dbReference type="Gene3D" id="1.20.5.1930">
    <property type="match status" value="1"/>
</dbReference>
<dbReference type="EC" id="2.7.13.3" evidence="2"/>
<reference evidence="11 12" key="1">
    <citation type="submission" date="2015-02" db="EMBL/GenBank/DDBJ databases">
        <title>Draft genome sequence of Kitasatospora griseola MF730-N6, a bafilomycin, terpentecin and satosporin producer.</title>
        <authorList>
            <person name="Arens J.C."/>
            <person name="Haltli B."/>
            <person name="Kerr R.G."/>
        </authorList>
    </citation>
    <scope>NUCLEOTIDE SEQUENCE [LARGE SCALE GENOMIC DNA]</scope>
    <source>
        <strain evidence="11 12">MF730-N6</strain>
    </source>
</reference>
<dbReference type="STRING" id="2064.TR51_16790"/>
<dbReference type="GO" id="GO:0005524">
    <property type="term" value="F:ATP binding"/>
    <property type="evidence" value="ECO:0007669"/>
    <property type="project" value="UniProtKB-KW"/>
</dbReference>
<feature type="transmembrane region" description="Helical" evidence="9">
    <location>
        <begin position="131"/>
        <end position="150"/>
    </location>
</feature>
<dbReference type="GO" id="GO:0016020">
    <property type="term" value="C:membrane"/>
    <property type="evidence" value="ECO:0007669"/>
    <property type="project" value="InterPro"/>
</dbReference>
<dbReference type="PATRIC" id="fig|2064.6.peg.3600"/>
<keyword evidence="9" id="KW-0472">Membrane</keyword>
<name>A0A0D0PYV4_KITGR</name>
<evidence type="ECO:0000256" key="5">
    <source>
        <dbReference type="ARBA" id="ARBA00022741"/>
    </source>
</evidence>
<evidence type="ECO:0000256" key="4">
    <source>
        <dbReference type="ARBA" id="ARBA00022679"/>
    </source>
</evidence>
<dbReference type="PANTHER" id="PTHR24421">
    <property type="entry name" value="NITRATE/NITRITE SENSOR PROTEIN NARX-RELATED"/>
    <property type="match status" value="1"/>
</dbReference>
<keyword evidence="9" id="KW-1133">Transmembrane helix</keyword>
<keyword evidence="7" id="KW-0067">ATP-binding</keyword>
<dbReference type="InterPro" id="IPR036890">
    <property type="entry name" value="HATPase_C_sf"/>
</dbReference>
<comment type="catalytic activity">
    <reaction evidence="1">
        <text>ATP + protein L-histidine = ADP + protein N-phospho-L-histidine.</text>
        <dbReference type="EC" id="2.7.13.3"/>
    </reaction>
</comment>
<feature type="transmembrane region" description="Helical" evidence="9">
    <location>
        <begin position="156"/>
        <end position="174"/>
    </location>
</feature>
<dbReference type="PANTHER" id="PTHR24421:SF10">
    <property type="entry name" value="NITRATE_NITRITE SENSOR PROTEIN NARQ"/>
    <property type="match status" value="1"/>
</dbReference>
<dbReference type="GO" id="GO:0000155">
    <property type="term" value="F:phosphorelay sensor kinase activity"/>
    <property type="evidence" value="ECO:0007669"/>
    <property type="project" value="InterPro"/>
</dbReference>
<dbReference type="GO" id="GO:0046983">
    <property type="term" value="F:protein dimerization activity"/>
    <property type="evidence" value="ECO:0007669"/>
    <property type="project" value="InterPro"/>
</dbReference>
<proteinExistence type="predicted"/>
<feature type="transmembrane region" description="Helical" evidence="9">
    <location>
        <begin position="82"/>
        <end position="99"/>
    </location>
</feature>
<dbReference type="InterPro" id="IPR050482">
    <property type="entry name" value="Sensor_HK_TwoCompSys"/>
</dbReference>